<dbReference type="AlphaFoldDB" id="A0A9W6IJ26"/>
<dbReference type="RefSeq" id="WP_271185658.1">
    <property type="nucleotide sequence ID" value="NZ_BSFE01000002.1"/>
</dbReference>
<evidence type="ECO:0000313" key="2">
    <source>
        <dbReference type="Proteomes" id="UP001143486"/>
    </source>
</evidence>
<accession>A0A9W6IJ26</accession>
<name>A0A9W6IJ26_9PROT</name>
<reference evidence="1" key="1">
    <citation type="journal article" date="2014" name="Int. J. Syst. Evol. Microbiol.">
        <title>Complete genome sequence of Corynebacterium casei LMG S-19264T (=DSM 44701T), isolated from a smear-ripened cheese.</title>
        <authorList>
            <consortium name="US DOE Joint Genome Institute (JGI-PGF)"/>
            <person name="Walter F."/>
            <person name="Albersmeier A."/>
            <person name="Kalinowski J."/>
            <person name="Ruckert C."/>
        </authorList>
    </citation>
    <scope>NUCLEOTIDE SEQUENCE</scope>
    <source>
        <strain evidence="1">VKM B-1513</strain>
    </source>
</reference>
<proteinExistence type="predicted"/>
<sequence>MLPSLRTLRSLVLPALILAAVIILAQSTARAQGWDAGGSAGGETRIFLDDPAWPGQADDVQSSIILEGDFRWRSEDRRHQLVVVPWARIDSTDDERTHADLREGFYRYIGDTFTLETGLIKVFWGVTESRHLVDIINQTDLVQDSDGEDKLGQPALRLTSQRDWGRLEFFVLPGFRERTFPGRDGRLRGPLPVTEAPLYEHADEERHVDLAARWSHFLGDWDVGLAAFHGTDREPVFTISDSGDSLHPLYRIITQVSADVQLTRGPWLWKGEAIVREGQGDTFGAFSGGLEYTFYGITASGADFGVLAEYHLDGRDSDPAIAPPTAFDNDIFLGGRLALNDINDTAILGGAVIDTENGSTATLIEAERRFGSYIFLELEGRFTLNVDERDALFPADRDDALTLRLTRHF</sequence>
<keyword evidence="2" id="KW-1185">Reference proteome</keyword>
<gene>
    <name evidence="1" type="ORF">GCM10017621_07800</name>
</gene>
<dbReference type="Proteomes" id="UP001143486">
    <property type="component" value="Unassembled WGS sequence"/>
</dbReference>
<protein>
    <submittedName>
        <fullName evidence="1">Uncharacterized protein</fullName>
    </submittedName>
</protein>
<dbReference type="EMBL" id="BSFE01000002">
    <property type="protein sequence ID" value="GLK51272.1"/>
    <property type="molecule type" value="Genomic_DNA"/>
</dbReference>
<evidence type="ECO:0000313" key="1">
    <source>
        <dbReference type="EMBL" id="GLK51272.1"/>
    </source>
</evidence>
<organism evidence="1 2">
    <name type="scientific">Maricaulis virginensis</name>
    <dbReference type="NCBI Taxonomy" id="144022"/>
    <lineage>
        <taxon>Bacteria</taxon>
        <taxon>Pseudomonadati</taxon>
        <taxon>Pseudomonadota</taxon>
        <taxon>Alphaproteobacteria</taxon>
        <taxon>Maricaulales</taxon>
        <taxon>Maricaulaceae</taxon>
        <taxon>Maricaulis</taxon>
    </lineage>
</organism>
<reference evidence="1" key="2">
    <citation type="submission" date="2023-01" db="EMBL/GenBank/DDBJ databases">
        <authorList>
            <person name="Sun Q."/>
            <person name="Evtushenko L."/>
        </authorList>
    </citation>
    <scope>NUCLEOTIDE SEQUENCE</scope>
    <source>
        <strain evidence="1">VKM B-1513</strain>
    </source>
</reference>
<comment type="caution">
    <text evidence="1">The sequence shown here is derived from an EMBL/GenBank/DDBJ whole genome shotgun (WGS) entry which is preliminary data.</text>
</comment>